<name>A0ABY3F6V6_9GAMM</name>
<keyword evidence="6" id="KW-0255">Endonuclease</keyword>
<organism evidence="6 7">
    <name type="scientific">Pseudoalteromonas neustonica</name>
    <dbReference type="NCBI Taxonomy" id="1840331"/>
    <lineage>
        <taxon>Bacteria</taxon>
        <taxon>Pseudomonadati</taxon>
        <taxon>Pseudomonadota</taxon>
        <taxon>Gammaproteobacteria</taxon>
        <taxon>Alteromonadales</taxon>
        <taxon>Pseudoalteromonadaceae</taxon>
        <taxon>Pseudoalteromonas</taxon>
    </lineage>
</organism>
<reference evidence="6 7" key="1">
    <citation type="submission" date="2019-07" db="EMBL/GenBank/DDBJ databases">
        <title>Diversity of Bacteria from Kongsfjorden, Arctic.</title>
        <authorList>
            <person name="Yu Y."/>
        </authorList>
    </citation>
    <scope>NUCLEOTIDE SEQUENCE [LARGE SCALE GENOMIC DNA]</scope>
    <source>
        <strain evidence="6 7">SM1927</strain>
    </source>
</reference>
<evidence type="ECO:0000313" key="7">
    <source>
        <dbReference type="Proteomes" id="UP000317938"/>
    </source>
</evidence>
<keyword evidence="6" id="KW-0540">Nuclease</keyword>
<evidence type="ECO:0000256" key="1">
    <source>
        <dbReference type="ARBA" id="ARBA00010923"/>
    </source>
</evidence>
<proteinExistence type="inferred from homology"/>
<keyword evidence="2" id="KW-0680">Restriction system</keyword>
<dbReference type="Proteomes" id="UP000317938">
    <property type="component" value="Unassembled WGS sequence"/>
</dbReference>
<dbReference type="GO" id="GO:0004519">
    <property type="term" value="F:endonuclease activity"/>
    <property type="evidence" value="ECO:0007669"/>
    <property type="project" value="UniProtKB-KW"/>
</dbReference>
<dbReference type="SUPFAM" id="SSF116734">
    <property type="entry name" value="DNA methylase specificity domain"/>
    <property type="match status" value="2"/>
</dbReference>
<evidence type="ECO:0000313" key="6">
    <source>
        <dbReference type="EMBL" id="TVU79623.1"/>
    </source>
</evidence>
<gene>
    <name evidence="6" type="ORF">FQP85_23090</name>
</gene>
<dbReference type="InterPro" id="IPR044946">
    <property type="entry name" value="Restrct_endonuc_typeI_TRD_sf"/>
</dbReference>
<dbReference type="Pfam" id="PF01420">
    <property type="entry name" value="Methylase_S"/>
    <property type="match status" value="2"/>
</dbReference>
<protein>
    <submittedName>
        <fullName evidence="6">Restriction endonuclease subunit M</fullName>
    </submittedName>
</protein>
<evidence type="ECO:0000259" key="5">
    <source>
        <dbReference type="Pfam" id="PF01420"/>
    </source>
</evidence>
<accession>A0ABY3F6V6</accession>
<keyword evidence="6" id="KW-0378">Hydrolase</keyword>
<evidence type="ECO:0000256" key="4">
    <source>
        <dbReference type="SAM" id="Coils"/>
    </source>
</evidence>
<comment type="caution">
    <text evidence="6">The sequence shown here is derived from an EMBL/GenBank/DDBJ whole genome shotgun (WGS) entry which is preliminary data.</text>
</comment>
<dbReference type="CDD" id="cd17263">
    <property type="entry name" value="RMtype1_S_AbaB8300I-TRD1-CR1_like"/>
    <property type="match status" value="1"/>
</dbReference>
<comment type="similarity">
    <text evidence="1">Belongs to the type-I restriction system S methylase family.</text>
</comment>
<sequence>MMGWLTYKLGDICDFQGGSQPPKSVFIQEEKDGYIRLLQIRDFKSDDKAIYIPEAKKNRICKNDDVMLARYGASVGQVHRGKSGAYNVALIKTIPNTDIIDKDFLYLYLHSESFQKRLMSVAERSAQAGFSKADISPFEVSVPPIPEQKRIVAILDQAFADIEQARAKTEQNLKNARELFESYLQQVFSQHGDDWGVKKIAEIAETCLGKMLDKKKNKGNPKPYLRNQNVQWFNINTDDLLEMRFEDSEYERYAIKKGDLVICEGGYPGRGAIWEQDEDIFFQKALHRIRCHNPLYNRWVLYYLYLSDCNGTLKNSFTGAGIQHFTGKSLKQLALPIPPVELTEKFVRNFDELFNHVISLEHVYHNKLNSIDELKKSILQKAFSGELTKEKEGAVA</sequence>
<keyword evidence="4" id="KW-0175">Coiled coil</keyword>
<dbReference type="PANTHER" id="PTHR30408:SF12">
    <property type="entry name" value="TYPE I RESTRICTION ENZYME MJAVIII SPECIFICITY SUBUNIT"/>
    <property type="match status" value="1"/>
</dbReference>
<evidence type="ECO:0000256" key="3">
    <source>
        <dbReference type="ARBA" id="ARBA00023125"/>
    </source>
</evidence>
<evidence type="ECO:0000256" key="2">
    <source>
        <dbReference type="ARBA" id="ARBA00022747"/>
    </source>
</evidence>
<keyword evidence="3" id="KW-0238">DNA-binding</keyword>
<feature type="domain" description="Type I restriction modification DNA specificity" evidence="5">
    <location>
        <begin position="3"/>
        <end position="166"/>
    </location>
</feature>
<dbReference type="Gene3D" id="3.90.220.20">
    <property type="entry name" value="DNA methylase specificity domains"/>
    <property type="match status" value="2"/>
</dbReference>
<feature type="coiled-coil region" evidence="4">
    <location>
        <begin position="159"/>
        <end position="186"/>
    </location>
</feature>
<keyword evidence="7" id="KW-1185">Reference proteome</keyword>
<feature type="domain" description="Type I restriction modification DNA specificity" evidence="5">
    <location>
        <begin position="193"/>
        <end position="367"/>
    </location>
</feature>
<dbReference type="PANTHER" id="PTHR30408">
    <property type="entry name" value="TYPE-1 RESTRICTION ENZYME ECOKI SPECIFICITY PROTEIN"/>
    <property type="match status" value="1"/>
</dbReference>
<dbReference type="InterPro" id="IPR052021">
    <property type="entry name" value="Type-I_RS_S_subunit"/>
</dbReference>
<dbReference type="InterPro" id="IPR000055">
    <property type="entry name" value="Restrct_endonuc_typeI_TRD"/>
</dbReference>
<dbReference type="EMBL" id="VNFF01000043">
    <property type="protein sequence ID" value="TVU79623.1"/>
    <property type="molecule type" value="Genomic_DNA"/>
</dbReference>